<proteinExistence type="predicted"/>
<dbReference type="AlphaFoldDB" id="A0AAP8SNA5"/>
<gene>
    <name evidence="1" type="ORF">C0029_08335</name>
</gene>
<dbReference type="RefSeq" id="WP_084199027.1">
    <property type="nucleotide sequence ID" value="NZ_BMYL01000002.1"/>
</dbReference>
<dbReference type="Gene3D" id="1.20.1640.10">
    <property type="entry name" value="Multidrug efflux transporter AcrB transmembrane domain"/>
    <property type="match status" value="1"/>
</dbReference>
<evidence type="ECO:0000313" key="2">
    <source>
        <dbReference type="Proteomes" id="UP000235162"/>
    </source>
</evidence>
<dbReference type="PANTHER" id="PTHR32063">
    <property type="match status" value="1"/>
</dbReference>
<dbReference type="Proteomes" id="UP000235162">
    <property type="component" value="Unassembled WGS sequence"/>
</dbReference>
<protein>
    <submittedName>
        <fullName evidence="1">Uncharacterized protein</fullName>
    </submittedName>
</protein>
<name>A0AAP8SNA5_9GAMM</name>
<accession>A0AAP8SNA5</accession>
<comment type="caution">
    <text evidence="1">The sequence shown here is derived from an EMBL/GenBank/DDBJ whole genome shotgun (WGS) entry which is preliminary data.</text>
</comment>
<dbReference type="SUPFAM" id="SSF82866">
    <property type="entry name" value="Multidrug efflux transporter AcrB transmembrane domain"/>
    <property type="match status" value="1"/>
</dbReference>
<organism evidence="1 2">
    <name type="scientific">Halioglobus japonicus</name>
    <dbReference type="NCBI Taxonomy" id="930805"/>
    <lineage>
        <taxon>Bacteria</taxon>
        <taxon>Pseudomonadati</taxon>
        <taxon>Pseudomonadota</taxon>
        <taxon>Gammaproteobacteria</taxon>
        <taxon>Cellvibrionales</taxon>
        <taxon>Halieaceae</taxon>
        <taxon>Halioglobus</taxon>
    </lineage>
</organism>
<evidence type="ECO:0000313" key="1">
    <source>
        <dbReference type="EMBL" id="PLW86417.1"/>
    </source>
</evidence>
<keyword evidence="2" id="KW-1185">Reference proteome</keyword>
<sequence>MPTANIVAVVTLVISQELLSMSRQTGMVLLVGVASKTVIMIVEFGKQLREAEQMDLLEATVEAIKLHFRPVMMTGLSFVVGAYPLTDCIRGRRCQSHLAGACRIWWRHHGCYWWHDSRAGIFQIVPGPARSD</sequence>
<dbReference type="GO" id="GO:0005886">
    <property type="term" value="C:plasma membrane"/>
    <property type="evidence" value="ECO:0007669"/>
    <property type="project" value="TreeGrafter"/>
</dbReference>
<dbReference type="InterPro" id="IPR001036">
    <property type="entry name" value="Acrflvin-R"/>
</dbReference>
<dbReference type="GO" id="GO:0042910">
    <property type="term" value="F:xenobiotic transmembrane transporter activity"/>
    <property type="evidence" value="ECO:0007669"/>
    <property type="project" value="TreeGrafter"/>
</dbReference>
<dbReference type="PANTHER" id="PTHR32063:SF24">
    <property type="entry name" value="CATION EFFLUX SYSTEM (ACRB_ACRD_ACRF FAMILY)"/>
    <property type="match status" value="1"/>
</dbReference>
<reference evidence="1 2" key="1">
    <citation type="submission" date="2018-01" db="EMBL/GenBank/DDBJ databases">
        <title>The draft genome sequence of Halioglobus japonicus S1-36.</title>
        <authorList>
            <person name="Du Z.-J."/>
            <person name="Shi M.-J."/>
        </authorList>
    </citation>
    <scope>NUCLEOTIDE SEQUENCE [LARGE SCALE GENOMIC DNA]</scope>
    <source>
        <strain evidence="1 2">S1-36</strain>
    </source>
</reference>
<dbReference type="EMBL" id="PKUR01000002">
    <property type="protein sequence ID" value="PLW86417.1"/>
    <property type="molecule type" value="Genomic_DNA"/>
</dbReference>
<dbReference type="Pfam" id="PF00873">
    <property type="entry name" value="ACR_tran"/>
    <property type="match status" value="1"/>
</dbReference>